<dbReference type="InterPro" id="IPR054593">
    <property type="entry name" value="Beta-mannosidase-like_N2"/>
</dbReference>
<dbReference type="Gene3D" id="2.60.40.10">
    <property type="entry name" value="Immunoglobulins"/>
    <property type="match status" value="1"/>
</dbReference>
<evidence type="ECO:0000256" key="5">
    <source>
        <dbReference type="ARBA" id="ARBA00023295"/>
    </source>
</evidence>
<dbReference type="InterPro" id="IPR017853">
    <property type="entry name" value="GH"/>
</dbReference>
<dbReference type="KEGG" id="mcab:HXZ27_07590"/>
<dbReference type="PANTHER" id="PTHR43730">
    <property type="entry name" value="BETA-MANNOSIDASE"/>
    <property type="match status" value="1"/>
</dbReference>
<proteinExistence type="inferred from homology"/>
<evidence type="ECO:0000256" key="3">
    <source>
        <dbReference type="ARBA" id="ARBA00012754"/>
    </source>
</evidence>
<dbReference type="InterPro" id="IPR036156">
    <property type="entry name" value="Beta-gal/glucu_dom_sf"/>
</dbReference>
<dbReference type="Proteomes" id="UP000509335">
    <property type="component" value="Chromosome"/>
</dbReference>
<evidence type="ECO:0000256" key="2">
    <source>
        <dbReference type="ARBA" id="ARBA00007401"/>
    </source>
</evidence>
<dbReference type="InterPro" id="IPR050887">
    <property type="entry name" value="Beta-mannosidase_GH2"/>
</dbReference>
<dbReference type="SUPFAM" id="SSF51445">
    <property type="entry name" value="(Trans)glycosidases"/>
    <property type="match status" value="1"/>
</dbReference>
<sequence length="821" mass="90366">MIRQSLHEGWLLRAVAGGQAPPQVAGRSVPASVPGCVHTDLLAAGLIPDPYLDDNETALAWIGRTDWVYETTFDAPAGDADRVDLVCAGLDTVATLAVNGVEVGRSENMHRGYRFAVADALRPGANTLTVRFDSPYRYAEAHRDRLGDRPNAYPEPFHFIRKTACNFGWDWGPTLVTAGIWQDIGLHAWSTARLATVRPLVTVADGVGRVEVAVEVERAAAGQATSAGQAADGPVTVRATVAGAAAEAVVAAGERTAALTVEVRDPALWWPRGYGDQPLHPLDVTLHAADGRELDAWSRRIGFRTVRLDTAPDAHGSAFTLVVNDVPVFVRGANWIPDDAFPDRVTRARLAHRFDQAVGANINLLRVWGGGRYESEDFYELADSLGLLVQQDFLFACAAYPEEEPFRSEVEAEAREQVTRLAAHPSLVLWTGNNENIWAWHDWGWQERLAGRTWGRGYYLELLPAIVAELDPTRPYWPGSPWSGTEDVHPNDPARGSMHIWDVWNTDDYPKYREYLPRFVAEFGYQAPPAYATLRRAISDDPLAPDSPGMAHHQKAIDGDAKLRRGLDAHLPPPADFAEWHYFTQLNQARAIQLGVEHFRSHRPVCMGAIVWQLNDCWPVTSWAAVDGDGRRKPLWYALRRAYADRLLTVQPRDGGLALVAVNETGQPWRAPAAVTRVTADGEPRAKSAYDLDVPAYGKVELALPADLARPEEPRRELLVAEAGDAGRAFWFFAEDRDADWPAAEYGATVEQVDGGQRVCVTARTFLRDLTLFPDRLDPAAEVDEALVTLLPGESATFTVRAPRPLPAAALTARPVLRTVN</sequence>
<feature type="domain" description="Glycoside hydrolase family 2 immunoglobulin-like beta-sandwich" evidence="6">
    <location>
        <begin position="203"/>
        <end position="304"/>
    </location>
</feature>
<dbReference type="EMBL" id="CP058322">
    <property type="protein sequence ID" value="QLD24095.1"/>
    <property type="molecule type" value="Genomic_DNA"/>
</dbReference>
<dbReference type="InterPro" id="IPR013783">
    <property type="entry name" value="Ig-like_fold"/>
</dbReference>
<evidence type="ECO:0000256" key="1">
    <source>
        <dbReference type="ARBA" id="ARBA00000829"/>
    </source>
</evidence>
<dbReference type="InterPro" id="IPR006102">
    <property type="entry name" value="Ig-like_GH2"/>
</dbReference>
<dbReference type="Gene3D" id="3.20.20.80">
    <property type="entry name" value="Glycosidases"/>
    <property type="match status" value="1"/>
</dbReference>
<keyword evidence="5" id="KW-0326">Glycosidase</keyword>
<evidence type="ECO:0000259" key="7">
    <source>
        <dbReference type="Pfam" id="PF22666"/>
    </source>
</evidence>
<gene>
    <name evidence="8" type="ORF">HXZ27_07590</name>
</gene>
<dbReference type="GO" id="GO:0004567">
    <property type="term" value="F:beta-mannosidase activity"/>
    <property type="evidence" value="ECO:0007669"/>
    <property type="project" value="UniProtKB-EC"/>
</dbReference>
<dbReference type="AlphaFoldDB" id="A0A7H8XH97"/>
<evidence type="ECO:0000313" key="8">
    <source>
        <dbReference type="EMBL" id="QLD24095.1"/>
    </source>
</evidence>
<accession>A0A7H8XH97</accession>
<dbReference type="Pfam" id="PF00703">
    <property type="entry name" value="Glyco_hydro_2"/>
    <property type="match status" value="1"/>
</dbReference>
<keyword evidence="4 8" id="KW-0378">Hydrolase</keyword>
<name>A0A7H8XH97_9ACTN</name>
<feature type="domain" description="Beta-mannosidase-like galactose-binding" evidence="7">
    <location>
        <begin position="28"/>
        <end position="182"/>
    </location>
</feature>
<dbReference type="SUPFAM" id="SSF49785">
    <property type="entry name" value="Galactose-binding domain-like"/>
    <property type="match status" value="1"/>
</dbReference>
<dbReference type="FunFam" id="3.20.20.80:FF:000050">
    <property type="entry name" value="Beta-mannosidase B"/>
    <property type="match status" value="1"/>
</dbReference>
<dbReference type="GO" id="GO:0006516">
    <property type="term" value="P:glycoprotein catabolic process"/>
    <property type="evidence" value="ECO:0007669"/>
    <property type="project" value="TreeGrafter"/>
</dbReference>
<evidence type="ECO:0000256" key="4">
    <source>
        <dbReference type="ARBA" id="ARBA00022801"/>
    </source>
</evidence>
<evidence type="ECO:0000259" key="6">
    <source>
        <dbReference type="Pfam" id="PF00703"/>
    </source>
</evidence>
<dbReference type="InterPro" id="IPR008979">
    <property type="entry name" value="Galactose-bd-like_sf"/>
</dbReference>
<protein>
    <recommendedName>
        <fullName evidence="3">beta-mannosidase</fullName>
        <ecNumber evidence="3">3.2.1.25</ecNumber>
    </recommendedName>
</protein>
<dbReference type="GO" id="GO:0005975">
    <property type="term" value="P:carbohydrate metabolic process"/>
    <property type="evidence" value="ECO:0007669"/>
    <property type="project" value="InterPro"/>
</dbReference>
<comment type="catalytic activity">
    <reaction evidence="1">
        <text>Hydrolysis of terminal, non-reducing beta-D-mannose residues in beta-D-mannosides.</text>
        <dbReference type="EC" id="3.2.1.25"/>
    </reaction>
</comment>
<comment type="similarity">
    <text evidence="2">Belongs to the glycosyl hydrolase 2 family.</text>
</comment>
<dbReference type="SUPFAM" id="SSF49303">
    <property type="entry name" value="beta-Galactosidase/glucuronidase domain"/>
    <property type="match status" value="1"/>
</dbReference>
<dbReference type="EC" id="3.2.1.25" evidence="3"/>
<evidence type="ECO:0000313" key="9">
    <source>
        <dbReference type="Proteomes" id="UP000509335"/>
    </source>
</evidence>
<dbReference type="Gene3D" id="2.60.120.260">
    <property type="entry name" value="Galactose-binding domain-like"/>
    <property type="match status" value="1"/>
</dbReference>
<dbReference type="Pfam" id="PF22666">
    <property type="entry name" value="Glyco_hydro_2_N2"/>
    <property type="match status" value="1"/>
</dbReference>
<dbReference type="PANTHER" id="PTHR43730:SF1">
    <property type="entry name" value="BETA-MANNOSIDASE"/>
    <property type="match status" value="1"/>
</dbReference>
<organism evidence="8 9">
    <name type="scientific">Micromonospora carbonacea</name>
    <dbReference type="NCBI Taxonomy" id="47853"/>
    <lineage>
        <taxon>Bacteria</taxon>
        <taxon>Bacillati</taxon>
        <taxon>Actinomycetota</taxon>
        <taxon>Actinomycetes</taxon>
        <taxon>Micromonosporales</taxon>
        <taxon>Micromonosporaceae</taxon>
        <taxon>Micromonospora</taxon>
    </lineage>
</organism>
<reference evidence="8 9" key="1">
    <citation type="submission" date="2020-07" db="EMBL/GenBank/DDBJ databases">
        <title>A bifunctional nitrone conjugated secondary metabolite targeting the ribosome.</title>
        <authorList>
            <person name="Limbrick E.M."/>
            <person name="Graf M."/>
            <person name="Derewacz D.K."/>
            <person name="Nguyen F."/>
            <person name="Spraggins J.M."/>
            <person name="Wieland M."/>
            <person name="Ynigez-Gutierrez A.E."/>
            <person name="Reisman B.J."/>
            <person name="Zinshteyn B."/>
            <person name="McCulloch K."/>
            <person name="Iverson T.M."/>
            <person name="Green R."/>
            <person name="Wilson D.N."/>
            <person name="Bachmann B.O."/>
        </authorList>
    </citation>
    <scope>NUCLEOTIDE SEQUENCE [LARGE SCALE GENOMIC DNA]</scope>
    <source>
        <strain evidence="9">aurantiaca</strain>
    </source>
</reference>